<protein>
    <recommendedName>
        <fullName evidence="4">Secreted protein</fullName>
    </recommendedName>
</protein>
<accession>A0A927M8M4</accession>
<feature type="signal peptide" evidence="1">
    <location>
        <begin position="1"/>
        <end position="28"/>
    </location>
</feature>
<dbReference type="AlphaFoldDB" id="A0A927M8M4"/>
<dbReference type="Proteomes" id="UP000649753">
    <property type="component" value="Unassembled WGS sequence"/>
</dbReference>
<evidence type="ECO:0000256" key="1">
    <source>
        <dbReference type="SAM" id="SignalP"/>
    </source>
</evidence>
<gene>
    <name evidence="2" type="ORF">H4W31_005467</name>
</gene>
<proteinExistence type="predicted"/>
<comment type="caution">
    <text evidence="2">The sequence shown here is derived from an EMBL/GenBank/DDBJ whole genome shotgun (WGS) entry which is preliminary data.</text>
</comment>
<keyword evidence="1" id="KW-0732">Signal</keyword>
<evidence type="ECO:0000313" key="2">
    <source>
        <dbReference type="EMBL" id="MBE1489829.1"/>
    </source>
</evidence>
<keyword evidence="3" id="KW-1185">Reference proteome</keyword>
<evidence type="ECO:0008006" key="4">
    <source>
        <dbReference type="Google" id="ProtNLM"/>
    </source>
</evidence>
<evidence type="ECO:0000313" key="3">
    <source>
        <dbReference type="Proteomes" id="UP000649753"/>
    </source>
</evidence>
<sequence>MKILFTRLLVTAVLTAPLVAVGATAAQAEPTNCTATASGNISRARCTGGTGVVRAGILCVVKGEFENDHYGPWVGIGATSTVACLGGGRGIDWWYEIG</sequence>
<dbReference type="EMBL" id="JADBEB010000001">
    <property type="protein sequence ID" value="MBE1489829.1"/>
    <property type="molecule type" value="Genomic_DNA"/>
</dbReference>
<reference evidence="2" key="1">
    <citation type="submission" date="2020-10" db="EMBL/GenBank/DDBJ databases">
        <title>Sequencing the genomes of 1000 actinobacteria strains.</title>
        <authorList>
            <person name="Klenk H.-P."/>
        </authorList>
    </citation>
    <scope>NUCLEOTIDE SEQUENCE</scope>
    <source>
        <strain evidence="2">DSM 46832</strain>
    </source>
</reference>
<feature type="chain" id="PRO_5039563575" description="Secreted protein" evidence="1">
    <location>
        <begin position="29"/>
        <end position="98"/>
    </location>
</feature>
<organism evidence="2 3">
    <name type="scientific">Plantactinospora soyae</name>
    <dbReference type="NCBI Taxonomy" id="1544732"/>
    <lineage>
        <taxon>Bacteria</taxon>
        <taxon>Bacillati</taxon>
        <taxon>Actinomycetota</taxon>
        <taxon>Actinomycetes</taxon>
        <taxon>Micromonosporales</taxon>
        <taxon>Micromonosporaceae</taxon>
        <taxon>Plantactinospora</taxon>
    </lineage>
</organism>
<name>A0A927M8M4_9ACTN</name>
<dbReference type="RefSeq" id="WP_192769224.1">
    <property type="nucleotide sequence ID" value="NZ_JADBEB010000001.1"/>
</dbReference>